<reference evidence="2" key="1">
    <citation type="submission" date="2015-12" db="EMBL/GenBank/DDBJ databases">
        <title>De novo transcriptome assembly of four potential Pierce s Disease insect vectors from Arizona vineyards.</title>
        <authorList>
            <person name="Tassone E.E."/>
        </authorList>
    </citation>
    <scope>NUCLEOTIDE SEQUENCE</scope>
</reference>
<evidence type="ECO:0000256" key="1">
    <source>
        <dbReference type="ARBA" id="ARBA00006995"/>
    </source>
</evidence>
<dbReference type="SUPFAM" id="SSF48452">
    <property type="entry name" value="TPR-like"/>
    <property type="match status" value="1"/>
</dbReference>
<dbReference type="PANTHER" id="PTHR21405:SF0">
    <property type="entry name" value="TETRATRICOPEPTIDE REPEAT PROTEIN 36"/>
    <property type="match status" value="1"/>
</dbReference>
<dbReference type="Pfam" id="PF13181">
    <property type="entry name" value="TPR_8"/>
    <property type="match status" value="1"/>
</dbReference>
<accession>A0A1B6DI55</accession>
<protein>
    <submittedName>
        <fullName evidence="2">Uncharacterized protein</fullName>
    </submittedName>
</protein>
<dbReference type="Gene3D" id="1.25.40.10">
    <property type="entry name" value="Tetratricopeptide repeat domain"/>
    <property type="match status" value="1"/>
</dbReference>
<sequence>MSSEHDKAVLNSIFNPYLPLGENAFESDLISVNSIVEGEDEEENNENIEALKKLEIEGIIKSEAGDIESAITLFTEAINTAPSRASCYNNRAQGYRLQGKEKEALNDLNTAIELSAGKNISASQALCQRGLVFLKQGLEKEATMDFKAAAAMGSGFAKEQLIRMNPYAAMCNQMLNKMLEALKKEEKLY</sequence>
<dbReference type="InterPro" id="IPR011990">
    <property type="entry name" value="TPR-like_helical_dom_sf"/>
</dbReference>
<dbReference type="PANTHER" id="PTHR21405">
    <property type="entry name" value="CDNA SEQUENCE BC021608"/>
    <property type="match status" value="1"/>
</dbReference>
<comment type="similarity">
    <text evidence="1">Belongs to the TTC36 family.</text>
</comment>
<gene>
    <name evidence="2" type="ORF">g.39928</name>
</gene>
<dbReference type="InterPro" id="IPR038906">
    <property type="entry name" value="TTC36"/>
</dbReference>
<dbReference type="GO" id="GO:0006570">
    <property type="term" value="P:tyrosine metabolic process"/>
    <property type="evidence" value="ECO:0007669"/>
    <property type="project" value="TreeGrafter"/>
</dbReference>
<dbReference type="EMBL" id="GEDC01011966">
    <property type="protein sequence ID" value="JAS25332.1"/>
    <property type="molecule type" value="Transcribed_RNA"/>
</dbReference>
<dbReference type="SMART" id="SM00028">
    <property type="entry name" value="TPR"/>
    <property type="match status" value="3"/>
</dbReference>
<proteinExistence type="inferred from homology"/>
<organism evidence="2">
    <name type="scientific">Clastoptera arizonana</name>
    <name type="common">Arizona spittle bug</name>
    <dbReference type="NCBI Taxonomy" id="38151"/>
    <lineage>
        <taxon>Eukaryota</taxon>
        <taxon>Metazoa</taxon>
        <taxon>Ecdysozoa</taxon>
        <taxon>Arthropoda</taxon>
        <taxon>Hexapoda</taxon>
        <taxon>Insecta</taxon>
        <taxon>Pterygota</taxon>
        <taxon>Neoptera</taxon>
        <taxon>Paraneoptera</taxon>
        <taxon>Hemiptera</taxon>
        <taxon>Auchenorrhyncha</taxon>
        <taxon>Cercopoidea</taxon>
        <taxon>Clastopteridae</taxon>
        <taxon>Clastoptera</taxon>
    </lineage>
</organism>
<evidence type="ECO:0000313" key="2">
    <source>
        <dbReference type="EMBL" id="JAS25332.1"/>
    </source>
</evidence>
<name>A0A1B6DI55_9HEMI</name>
<dbReference type="InterPro" id="IPR019734">
    <property type="entry name" value="TPR_rpt"/>
</dbReference>
<dbReference type="AlphaFoldDB" id="A0A1B6DI55"/>